<dbReference type="Proteomes" id="UP000243924">
    <property type="component" value="Chromosome I"/>
</dbReference>
<name>A0A1H2FVU8_9GAMM</name>
<keyword evidence="2" id="KW-0732">Signal</keyword>
<evidence type="ECO:0000256" key="2">
    <source>
        <dbReference type="SAM" id="SignalP"/>
    </source>
</evidence>
<dbReference type="RefSeq" id="WP_092386217.1">
    <property type="nucleotide sequence ID" value="NZ_LT629787.1"/>
</dbReference>
<organism evidence="3 4">
    <name type="scientific">Halopseudomonas salegens</name>
    <dbReference type="NCBI Taxonomy" id="1434072"/>
    <lineage>
        <taxon>Bacteria</taxon>
        <taxon>Pseudomonadati</taxon>
        <taxon>Pseudomonadota</taxon>
        <taxon>Gammaproteobacteria</taxon>
        <taxon>Pseudomonadales</taxon>
        <taxon>Pseudomonadaceae</taxon>
        <taxon>Halopseudomonas</taxon>
    </lineage>
</organism>
<sequence>MTKVIIAALSIVFFASPVMAEEQQDGDDSDLPAWGEERVDRMHDSVSRWVTSTSRNLDGFISREYPDYDNTSYLRLRYTFDWEEAETNDHDLSVRFRLDLPTTEERLRLILESEPEESRGTLAEQGTGRLTEQQTSTSNTILGLSRLSGRDKREQWNFRTGAGIRLRLPLDPYVRVSAERLWGVGNGPWQLSSDNRASWFNKEGYSARSRWDLGRPLDERRHFRFVTTFQWQEDEDTLEFSESIELHQKLSNRSAMRYAAVMIGNSLSNPRINDYYLQAYYRRDIHRDRVFLDLIPELQFPRRANFDPRWAFTMRFELYFRGLIQRTQYP</sequence>
<feature type="chain" id="PRO_5009274308" evidence="2">
    <location>
        <begin position="21"/>
        <end position="330"/>
    </location>
</feature>
<feature type="signal peptide" evidence="2">
    <location>
        <begin position="1"/>
        <end position="20"/>
    </location>
</feature>
<accession>A0A1H2FVU8</accession>
<reference evidence="4" key="1">
    <citation type="submission" date="2016-10" db="EMBL/GenBank/DDBJ databases">
        <authorList>
            <person name="Varghese N."/>
            <person name="Submissions S."/>
        </authorList>
    </citation>
    <scope>NUCLEOTIDE SEQUENCE [LARGE SCALE GENOMIC DNA]</scope>
    <source>
        <strain evidence="4">CECT 8338</strain>
    </source>
</reference>
<evidence type="ECO:0000313" key="3">
    <source>
        <dbReference type="EMBL" id="SDU11494.1"/>
    </source>
</evidence>
<dbReference type="EMBL" id="LT629787">
    <property type="protein sequence ID" value="SDU11494.1"/>
    <property type="molecule type" value="Genomic_DNA"/>
</dbReference>
<evidence type="ECO:0000256" key="1">
    <source>
        <dbReference type="SAM" id="MobiDB-lite"/>
    </source>
</evidence>
<feature type="region of interest" description="Disordered" evidence="1">
    <location>
        <begin position="113"/>
        <end position="135"/>
    </location>
</feature>
<dbReference type="OrthoDB" id="9342527at2"/>
<gene>
    <name evidence="3" type="ORF">SAMN05216210_1842</name>
</gene>
<keyword evidence="4" id="KW-1185">Reference proteome</keyword>
<evidence type="ECO:0000313" key="4">
    <source>
        <dbReference type="Proteomes" id="UP000243924"/>
    </source>
</evidence>
<dbReference type="STRING" id="1434072.SAMN05216210_1842"/>
<proteinExistence type="predicted"/>
<protein>
    <submittedName>
        <fullName evidence="3">Uncharacterized protein</fullName>
    </submittedName>
</protein>
<dbReference type="AlphaFoldDB" id="A0A1H2FVU8"/>